<comment type="caution">
    <text evidence="1">The sequence shown here is derived from an EMBL/GenBank/DDBJ whole genome shotgun (WGS) entry which is preliminary data.</text>
</comment>
<accession>A0ACA9QDW7</accession>
<dbReference type="Proteomes" id="UP000789702">
    <property type="component" value="Unassembled WGS sequence"/>
</dbReference>
<organism evidence="1 2">
    <name type="scientific">Dentiscutata heterogama</name>
    <dbReference type="NCBI Taxonomy" id="1316150"/>
    <lineage>
        <taxon>Eukaryota</taxon>
        <taxon>Fungi</taxon>
        <taxon>Fungi incertae sedis</taxon>
        <taxon>Mucoromycota</taxon>
        <taxon>Glomeromycotina</taxon>
        <taxon>Glomeromycetes</taxon>
        <taxon>Diversisporales</taxon>
        <taxon>Gigasporaceae</taxon>
        <taxon>Dentiscutata</taxon>
    </lineage>
</organism>
<name>A0ACA9QDW7_9GLOM</name>
<feature type="non-terminal residue" evidence="1">
    <location>
        <position position="1"/>
    </location>
</feature>
<keyword evidence="2" id="KW-1185">Reference proteome</keyword>
<gene>
    <name evidence="1" type="ORF">DHETER_LOCUS14492</name>
</gene>
<sequence>YYYKIFYQRSVIFGDEAGNSSTFHVATNILDMLSKNDNEDNNDSQHNDIY</sequence>
<reference evidence="1" key="1">
    <citation type="submission" date="2021-06" db="EMBL/GenBank/DDBJ databases">
        <authorList>
            <person name="Kallberg Y."/>
            <person name="Tangrot J."/>
            <person name="Rosling A."/>
        </authorList>
    </citation>
    <scope>NUCLEOTIDE SEQUENCE</scope>
    <source>
        <strain evidence="1">IL203A</strain>
    </source>
</reference>
<proteinExistence type="predicted"/>
<dbReference type="EMBL" id="CAJVPU010044868">
    <property type="protein sequence ID" value="CAG8748497.1"/>
    <property type="molecule type" value="Genomic_DNA"/>
</dbReference>
<evidence type="ECO:0000313" key="1">
    <source>
        <dbReference type="EMBL" id="CAG8748497.1"/>
    </source>
</evidence>
<protein>
    <submittedName>
        <fullName evidence="1">7125_t:CDS:1</fullName>
    </submittedName>
</protein>
<feature type="non-terminal residue" evidence="1">
    <location>
        <position position="50"/>
    </location>
</feature>
<evidence type="ECO:0000313" key="2">
    <source>
        <dbReference type="Proteomes" id="UP000789702"/>
    </source>
</evidence>